<evidence type="ECO:0000256" key="1">
    <source>
        <dbReference type="ARBA" id="ARBA00009624"/>
    </source>
</evidence>
<gene>
    <name evidence="2" type="ORF">CRG98_016394</name>
</gene>
<dbReference type="Pfam" id="PF01459">
    <property type="entry name" value="Porin_3"/>
    <property type="match status" value="1"/>
</dbReference>
<evidence type="ECO:0000313" key="2">
    <source>
        <dbReference type="EMBL" id="PKI63209.1"/>
    </source>
</evidence>
<dbReference type="EMBL" id="PGOL01000900">
    <property type="protein sequence ID" value="PKI63209.1"/>
    <property type="molecule type" value="Genomic_DNA"/>
</dbReference>
<name>A0A2I0K3U0_PUNGR</name>
<organism evidence="2 3">
    <name type="scientific">Punica granatum</name>
    <name type="common">Pomegranate</name>
    <dbReference type="NCBI Taxonomy" id="22663"/>
    <lineage>
        <taxon>Eukaryota</taxon>
        <taxon>Viridiplantae</taxon>
        <taxon>Streptophyta</taxon>
        <taxon>Embryophyta</taxon>
        <taxon>Tracheophyta</taxon>
        <taxon>Spermatophyta</taxon>
        <taxon>Magnoliopsida</taxon>
        <taxon>eudicotyledons</taxon>
        <taxon>Gunneridae</taxon>
        <taxon>Pentapetalae</taxon>
        <taxon>rosids</taxon>
        <taxon>malvids</taxon>
        <taxon>Myrtales</taxon>
        <taxon>Lythraceae</taxon>
        <taxon>Punica</taxon>
    </lineage>
</organism>
<dbReference type="STRING" id="22663.A0A2I0K3U0"/>
<accession>A0A2I0K3U0</accession>
<dbReference type="InterPro" id="IPR023614">
    <property type="entry name" value="Porin_dom_sf"/>
</dbReference>
<dbReference type="GeneID" id="116213914"/>
<dbReference type="AlphaFoldDB" id="A0A2I0K3U0"/>
<dbReference type="InterPro" id="IPR001925">
    <property type="entry name" value="Porin_Euk"/>
</dbReference>
<proteinExistence type="inferred from homology"/>
<evidence type="ECO:0000313" key="3">
    <source>
        <dbReference type="Proteomes" id="UP000233551"/>
    </source>
</evidence>
<dbReference type="Gene3D" id="2.40.160.10">
    <property type="entry name" value="Porin"/>
    <property type="match status" value="1"/>
</dbReference>
<dbReference type="PANTHER" id="PTHR11743:SF35">
    <property type="entry name" value="PORIN_VOLTAGE-DEPENDENT ANION-SELECTIVE CHANNEL PROTEIN"/>
    <property type="match status" value="1"/>
</dbReference>
<dbReference type="PANTHER" id="PTHR11743">
    <property type="entry name" value="VOLTAGE-DEPENDENT ANION-SELECTIVE CHANNEL"/>
    <property type="match status" value="1"/>
</dbReference>
<comment type="similarity">
    <text evidence="1">Belongs to the eukaryotic mitochondrial porin (TC 1.B.8.1) family.</text>
</comment>
<reference evidence="2 3" key="1">
    <citation type="submission" date="2017-11" db="EMBL/GenBank/DDBJ databases">
        <title>De-novo sequencing of pomegranate (Punica granatum L.) genome.</title>
        <authorList>
            <person name="Akparov Z."/>
            <person name="Amiraslanov A."/>
            <person name="Hajiyeva S."/>
            <person name="Abbasov M."/>
            <person name="Kaur K."/>
            <person name="Hamwieh A."/>
            <person name="Solovyev V."/>
            <person name="Salamov A."/>
            <person name="Braich B."/>
            <person name="Kosarev P."/>
            <person name="Mahmoud A."/>
            <person name="Hajiyev E."/>
            <person name="Babayeva S."/>
            <person name="Izzatullayeva V."/>
            <person name="Mammadov A."/>
            <person name="Mammadov A."/>
            <person name="Sharifova S."/>
            <person name="Ojaghi J."/>
            <person name="Eynullazada K."/>
            <person name="Bayramov B."/>
            <person name="Abdulazimova A."/>
            <person name="Shahmuradov I."/>
        </authorList>
    </citation>
    <scope>NUCLEOTIDE SEQUENCE [LARGE SCALE GENOMIC DNA]</scope>
    <source>
        <strain evidence="3">cv. AG2017</strain>
        <tissue evidence="2">Leaf</tissue>
    </source>
</reference>
<comment type="caution">
    <text evidence="2">The sequence shown here is derived from an EMBL/GenBank/DDBJ whole genome shotgun (WGS) entry which is preliminary data.</text>
</comment>
<dbReference type="OrthoDB" id="7827681at2759"/>
<dbReference type="Proteomes" id="UP000233551">
    <property type="component" value="Unassembled WGS sequence"/>
</dbReference>
<dbReference type="GO" id="GO:0005741">
    <property type="term" value="C:mitochondrial outer membrane"/>
    <property type="evidence" value="ECO:0007669"/>
    <property type="project" value="InterPro"/>
</dbReference>
<dbReference type="InterPro" id="IPR027246">
    <property type="entry name" value="Porin_Euk/Tom40"/>
</dbReference>
<dbReference type="GO" id="GO:0008308">
    <property type="term" value="F:voltage-gated monoatomic anion channel activity"/>
    <property type="evidence" value="ECO:0007669"/>
    <property type="project" value="InterPro"/>
</dbReference>
<keyword evidence="3" id="KW-1185">Reference proteome</keyword>
<sequence>MSWCPGLYDDIGEKARDILYRGYARQPAVHFQYRCLDVNGDISFRVDDILPGFGTVFRAIVPYTGKAELQYLHDYFGITAGIGLTKNSFRGYNPILSFSGVIGTSLLSLGTDIAFNVLARKFDRINAGLGFNTPFLVASLTINDKLDTLRANLMANPLTNMAIAAEAAHRFSVNETSVTMGIQQAVLPFTFVKARVSTRGVFGALVQQGFWQKLYVTVSGEADFGAAKWGPKLGLSIAVRP</sequence>
<protein>
    <submittedName>
        <fullName evidence="2">Uncharacterized protein</fullName>
    </submittedName>
</protein>